<dbReference type="HAMAP" id="MF_03199">
    <property type="entry name" value="DHHC_PAT_PFA4"/>
    <property type="match status" value="1"/>
</dbReference>
<keyword evidence="5 11" id="KW-1133">Transmembrane helix</keyword>
<evidence type="ECO:0000256" key="12">
    <source>
        <dbReference type="RuleBase" id="RU079119"/>
    </source>
</evidence>
<evidence type="ECO:0000256" key="3">
    <source>
        <dbReference type="ARBA" id="ARBA00022692"/>
    </source>
</evidence>
<comment type="subcellular location">
    <subcellularLocation>
        <location evidence="11">Endoplasmic reticulum membrane</location>
        <topology evidence="11">Multi-pass membrane protein</topology>
    </subcellularLocation>
    <subcellularLocation>
        <location evidence="1">Membrane</location>
        <topology evidence="1">Multi-pass membrane protein</topology>
    </subcellularLocation>
</comment>
<dbReference type="HOGENOM" id="CLU_027721_8_0_1"/>
<dbReference type="KEGG" id="spaa:SPAPADRAFT_144147"/>
<feature type="transmembrane region" description="Helical" evidence="11 12">
    <location>
        <begin position="125"/>
        <end position="145"/>
    </location>
</feature>
<feature type="domain" description="Palmitoyltransferase DHHC" evidence="14">
    <location>
        <begin position="76"/>
        <end position="203"/>
    </location>
</feature>
<sequence length="407" mass="48078">MIQLKWPILGVIIPSIIIAVLGYGSHYFVLQHHLSFREQMWFEFYVTMVWISYLLAIITSPGTPPSNYKPPKGEWKRYCKKCNNFKPPRTHHCKVCNACVLQMDHHCPWTYNCVGYGNLPHFLRFLGWTFWTTSYLFVLLCQRIYSYYEQADLPIYLISKTEMAAVIFLTPIDFFICFSQLVLLIRVFGHIFKGMTQIETWEWERIDSQFYSEHLWETIRSNYSQLHGKEMPKLVSWSGSSATIARQLAEQEIEANEEQEQEFEIISKEPSDESLIPKEFTMDDMVFPYDLGFFKNLTNALGYPWMWLLPFAGPNSDGVVPEKSEEYQEEDQLNLPWPPDGGSREHVVKNTQYDYDKLKQIRNYQELRKRLDPRLNMQRNEWMDHAGSTLDDFGVDIEVEQEESLEK</sequence>
<proteinExistence type="inferred from homology"/>
<dbReference type="GO" id="GO:0005789">
    <property type="term" value="C:endoplasmic reticulum membrane"/>
    <property type="evidence" value="ECO:0007669"/>
    <property type="project" value="UniProtKB-SubCell"/>
</dbReference>
<feature type="transmembrane region" description="Helical" evidence="11 12">
    <location>
        <begin position="166"/>
        <end position="188"/>
    </location>
</feature>
<gene>
    <name evidence="11" type="primary">PFA4</name>
    <name evidence="15" type="ORF">SPAPADRAFT_144147</name>
</gene>
<evidence type="ECO:0000256" key="8">
    <source>
        <dbReference type="ARBA" id="ARBA00023288"/>
    </source>
</evidence>
<comment type="similarity">
    <text evidence="11">Belongs to the DHHC palmitoyltransferase family. PFA4 subfamily.</text>
</comment>
<evidence type="ECO:0000259" key="14">
    <source>
        <dbReference type="Pfam" id="PF01529"/>
    </source>
</evidence>
<evidence type="ECO:0000313" key="15">
    <source>
        <dbReference type="EMBL" id="EGW29941.1"/>
    </source>
</evidence>
<dbReference type="Pfam" id="PF01529">
    <property type="entry name" value="DHHC"/>
    <property type="match status" value="1"/>
</dbReference>
<dbReference type="FunCoup" id="G3AVJ2">
    <property type="interactions" value="27"/>
</dbReference>
<dbReference type="InterPro" id="IPR039859">
    <property type="entry name" value="PFA4/ZDH16/20/ERF2-like"/>
</dbReference>
<dbReference type="OrthoDB" id="331948at2759"/>
<evidence type="ECO:0000313" key="16">
    <source>
        <dbReference type="Proteomes" id="UP000000709"/>
    </source>
</evidence>
<evidence type="ECO:0000256" key="2">
    <source>
        <dbReference type="ARBA" id="ARBA00022679"/>
    </source>
</evidence>
<keyword evidence="8 11" id="KW-0449">Lipoprotein</keyword>
<dbReference type="Proteomes" id="UP000000709">
    <property type="component" value="Unassembled WGS sequence"/>
</dbReference>
<dbReference type="InParanoid" id="G3AVJ2"/>
<keyword evidence="2 11" id="KW-0808">Transferase</keyword>
<evidence type="ECO:0000256" key="1">
    <source>
        <dbReference type="ARBA" id="ARBA00004141"/>
    </source>
</evidence>
<evidence type="ECO:0000256" key="13">
    <source>
        <dbReference type="SAM" id="Coils"/>
    </source>
</evidence>
<feature type="active site" description="S-palmitoyl cysteine intermediate" evidence="11">
    <location>
        <position position="107"/>
    </location>
</feature>
<keyword evidence="4 11" id="KW-0256">Endoplasmic reticulum</keyword>
<evidence type="ECO:0000256" key="11">
    <source>
        <dbReference type="HAMAP-Rule" id="MF_03199"/>
    </source>
</evidence>
<dbReference type="OMA" id="TMNCVGY"/>
<dbReference type="PROSITE" id="PS50216">
    <property type="entry name" value="DHHC"/>
    <property type="match status" value="1"/>
</dbReference>
<name>G3AVJ2_SPAPN</name>
<evidence type="ECO:0000256" key="6">
    <source>
        <dbReference type="ARBA" id="ARBA00023136"/>
    </source>
</evidence>
<evidence type="ECO:0000256" key="4">
    <source>
        <dbReference type="ARBA" id="ARBA00022824"/>
    </source>
</evidence>
<keyword evidence="9 11" id="KW-0012">Acyltransferase</keyword>
<evidence type="ECO:0000256" key="9">
    <source>
        <dbReference type="ARBA" id="ARBA00023315"/>
    </source>
</evidence>
<keyword evidence="6 11" id="KW-0472">Membrane</keyword>
<accession>G3AVJ2</accession>
<dbReference type="EMBL" id="GL996506">
    <property type="protein sequence ID" value="EGW29941.1"/>
    <property type="molecule type" value="Genomic_DNA"/>
</dbReference>
<keyword evidence="16" id="KW-1185">Reference proteome</keyword>
<feature type="coiled-coil region" evidence="13">
    <location>
        <begin position="241"/>
        <end position="269"/>
    </location>
</feature>
<keyword evidence="7 11" id="KW-0564">Palmitate</keyword>
<organism evidence="16">
    <name type="scientific">Spathaspora passalidarum (strain NRRL Y-27907 / 11-Y1)</name>
    <dbReference type="NCBI Taxonomy" id="619300"/>
    <lineage>
        <taxon>Eukaryota</taxon>
        <taxon>Fungi</taxon>
        <taxon>Dikarya</taxon>
        <taxon>Ascomycota</taxon>
        <taxon>Saccharomycotina</taxon>
        <taxon>Pichiomycetes</taxon>
        <taxon>Debaryomycetaceae</taxon>
        <taxon>Spathaspora</taxon>
    </lineage>
</organism>
<protein>
    <recommendedName>
        <fullName evidence="11">Palmitoyltransferase PFA4</fullName>
        <ecNumber evidence="11">2.3.1.225</ecNumber>
    </recommendedName>
    <alternativeName>
        <fullName evidence="11">Protein S-acyltransferase</fullName>
        <shortName evidence="11">PAT</shortName>
    </alternativeName>
    <alternativeName>
        <fullName evidence="11">Protein fatty acyltransferase 4</fullName>
    </alternativeName>
</protein>
<reference evidence="15 16" key="1">
    <citation type="journal article" date="2011" name="Proc. Natl. Acad. Sci. U.S.A.">
        <title>Comparative genomics of xylose-fermenting fungi for enhanced biofuel production.</title>
        <authorList>
            <person name="Wohlbach D.J."/>
            <person name="Kuo A."/>
            <person name="Sato T.K."/>
            <person name="Potts K.M."/>
            <person name="Salamov A.A."/>
            <person name="LaButti K.M."/>
            <person name="Sun H."/>
            <person name="Clum A."/>
            <person name="Pangilinan J.L."/>
            <person name="Lindquist E.A."/>
            <person name="Lucas S."/>
            <person name="Lapidus A."/>
            <person name="Jin M."/>
            <person name="Gunawan C."/>
            <person name="Balan V."/>
            <person name="Dale B.E."/>
            <person name="Jeffries T.W."/>
            <person name="Zinkel R."/>
            <person name="Barry K.W."/>
            <person name="Grigoriev I.V."/>
            <person name="Gasch A.P."/>
        </authorList>
    </citation>
    <scope>NUCLEOTIDE SEQUENCE [LARGE SCALE GENOMIC DNA]</scope>
    <source>
        <strain evidence="16">NRRL Y-27907 / 11-Y1</strain>
    </source>
</reference>
<dbReference type="RefSeq" id="XP_007377707.1">
    <property type="nucleotide sequence ID" value="XM_007377645.1"/>
</dbReference>
<dbReference type="EC" id="2.3.1.225" evidence="11"/>
<feature type="transmembrane region" description="Helical" evidence="11 12">
    <location>
        <begin position="6"/>
        <end position="30"/>
    </location>
</feature>
<dbReference type="eggNOG" id="KOG1314">
    <property type="taxonomic scope" value="Eukaryota"/>
</dbReference>
<keyword evidence="13" id="KW-0175">Coiled coil</keyword>
<evidence type="ECO:0000256" key="7">
    <source>
        <dbReference type="ARBA" id="ARBA00023139"/>
    </source>
</evidence>
<dbReference type="AlphaFoldDB" id="G3AVJ2"/>
<dbReference type="InterPro" id="IPR033682">
    <property type="entry name" value="PFA4"/>
</dbReference>
<dbReference type="InterPro" id="IPR001594">
    <property type="entry name" value="Palmitoyltrfase_DHHC"/>
</dbReference>
<keyword evidence="3 11" id="KW-0812">Transmembrane</keyword>
<dbReference type="GO" id="GO:0019706">
    <property type="term" value="F:protein-cysteine S-palmitoyltransferase activity"/>
    <property type="evidence" value="ECO:0007669"/>
    <property type="project" value="UniProtKB-UniRule"/>
</dbReference>
<dbReference type="GeneID" id="18870602"/>
<comment type="domain">
    <text evidence="11 12">The DHHC domain is required for palmitoyltransferase activity.</text>
</comment>
<feature type="transmembrane region" description="Helical" evidence="11 12">
    <location>
        <begin position="42"/>
        <end position="62"/>
    </location>
</feature>
<dbReference type="PANTHER" id="PTHR12246">
    <property type="entry name" value="PALMITOYLTRANSFERASE ZDHHC16"/>
    <property type="match status" value="1"/>
</dbReference>
<evidence type="ECO:0000256" key="10">
    <source>
        <dbReference type="ARBA" id="ARBA00048048"/>
    </source>
</evidence>
<comment type="catalytic activity">
    <reaction evidence="10 11 12">
        <text>L-cysteinyl-[protein] + hexadecanoyl-CoA = S-hexadecanoyl-L-cysteinyl-[protein] + CoA</text>
        <dbReference type="Rhea" id="RHEA:36683"/>
        <dbReference type="Rhea" id="RHEA-COMP:10131"/>
        <dbReference type="Rhea" id="RHEA-COMP:11032"/>
        <dbReference type="ChEBI" id="CHEBI:29950"/>
        <dbReference type="ChEBI" id="CHEBI:57287"/>
        <dbReference type="ChEBI" id="CHEBI:57379"/>
        <dbReference type="ChEBI" id="CHEBI:74151"/>
        <dbReference type="EC" id="2.3.1.225"/>
    </reaction>
</comment>
<evidence type="ECO:0000256" key="5">
    <source>
        <dbReference type="ARBA" id="ARBA00022989"/>
    </source>
</evidence>
<comment type="function">
    <text evidence="11">Mediates the reversible addition of palmitate to target proteins, thereby regulating their membrane association and biological function.</text>
</comment>
<dbReference type="STRING" id="619300.G3AVJ2"/>